<dbReference type="Gene3D" id="3.40.50.300">
    <property type="entry name" value="P-loop containing nucleotide triphosphate hydrolases"/>
    <property type="match status" value="1"/>
</dbReference>
<dbReference type="InterPro" id="IPR052922">
    <property type="entry name" value="Cytidylate_Kinase-2"/>
</dbReference>
<dbReference type="InterPro" id="IPR027417">
    <property type="entry name" value="P-loop_NTPase"/>
</dbReference>
<evidence type="ECO:0000313" key="2">
    <source>
        <dbReference type="Proteomes" id="UP000033448"/>
    </source>
</evidence>
<keyword evidence="1" id="KW-0418">Kinase</keyword>
<dbReference type="GO" id="GO:0016301">
    <property type="term" value="F:kinase activity"/>
    <property type="evidence" value="ECO:0007669"/>
    <property type="project" value="UniProtKB-KW"/>
</dbReference>
<sequence length="189" mass="21761">MPEDPASPSFSAQRILIAGITGSGKTTLARRLAERLGLPHIELDALFHGPGWTPRASFLSDVRAFAATERWVTEWQYSAKGTDPILASRADLAVWLDYPYAIARARLLRRTVSRSLLRTEMWNGNREKPLWAMLRGGPEENILRWQTETRGKWRERMPAVRAEYPELPVLRMAHPRETERWLQALPRIH</sequence>
<keyword evidence="2" id="KW-1185">Reference proteome</keyword>
<dbReference type="PATRIC" id="fig|582680.7.peg.3558"/>
<dbReference type="RefSeq" id="WP_045252114.1">
    <property type="nucleotide sequence ID" value="NZ_FNGQ01000001.1"/>
</dbReference>
<gene>
    <name evidence="1" type="primary">cmk_2</name>
    <name evidence="1" type="ORF">RL72_03501</name>
</gene>
<dbReference type="EC" id="2.7.4.25" evidence="1"/>
<dbReference type="Proteomes" id="UP000033448">
    <property type="component" value="Unassembled WGS sequence"/>
</dbReference>
<dbReference type="PANTHER" id="PTHR37816">
    <property type="entry name" value="YALI0E33011P"/>
    <property type="match status" value="1"/>
</dbReference>
<proteinExistence type="predicted"/>
<accession>A0A0F0KDN7</accession>
<dbReference type="SUPFAM" id="SSF52540">
    <property type="entry name" value="P-loop containing nucleoside triphosphate hydrolases"/>
    <property type="match status" value="1"/>
</dbReference>
<reference evidence="1 2" key="1">
    <citation type="submission" date="2015-02" db="EMBL/GenBank/DDBJ databases">
        <title>Draft genome sequences of ten Microbacterium spp. with emphasis on heavy metal contaminated environments.</title>
        <authorList>
            <person name="Corretto E."/>
        </authorList>
    </citation>
    <scope>NUCLEOTIDE SEQUENCE [LARGE SCALE GENOMIC DNA]</scope>
    <source>
        <strain evidence="1 2">DSM 23848</strain>
    </source>
</reference>
<organism evidence="1 2">
    <name type="scientific">Microbacterium azadirachtae</name>
    <dbReference type="NCBI Taxonomy" id="582680"/>
    <lineage>
        <taxon>Bacteria</taxon>
        <taxon>Bacillati</taxon>
        <taxon>Actinomycetota</taxon>
        <taxon>Actinomycetes</taxon>
        <taxon>Micrococcales</taxon>
        <taxon>Microbacteriaceae</taxon>
        <taxon>Microbacterium</taxon>
    </lineage>
</organism>
<evidence type="ECO:0000313" key="1">
    <source>
        <dbReference type="EMBL" id="KJL19027.1"/>
    </source>
</evidence>
<dbReference type="AlphaFoldDB" id="A0A0F0KDN7"/>
<dbReference type="OrthoDB" id="3199600at2"/>
<keyword evidence="1" id="KW-0808">Transferase</keyword>
<comment type="caution">
    <text evidence="1">The sequence shown here is derived from an EMBL/GenBank/DDBJ whole genome shotgun (WGS) entry which is preliminary data.</text>
</comment>
<name>A0A0F0KDN7_9MICO</name>
<protein>
    <submittedName>
        <fullName evidence="1">Cytidylate kinase</fullName>
        <ecNumber evidence="1">2.7.4.25</ecNumber>
    </submittedName>
</protein>
<dbReference type="PANTHER" id="PTHR37816:SF1">
    <property type="entry name" value="TOXIN"/>
    <property type="match status" value="1"/>
</dbReference>
<dbReference type="EMBL" id="JYIT01000085">
    <property type="protein sequence ID" value="KJL19027.1"/>
    <property type="molecule type" value="Genomic_DNA"/>
</dbReference>